<reference evidence="2" key="1">
    <citation type="submission" date="2015-08" db="UniProtKB">
        <authorList>
            <consortium name="WormBaseParasite"/>
        </authorList>
    </citation>
    <scope>IDENTIFICATION</scope>
</reference>
<organism evidence="2">
    <name type="scientific">Strongyloides stercoralis</name>
    <name type="common">Threadworm</name>
    <dbReference type="NCBI Taxonomy" id="6248"/>
    <lineage>
        <taxon>Eukaryota</taxon>
        <taxon>Metazoa</taxon>
        <taxon>Ecdysozoa</taxon>
        <taxon>Nematoda</taxon>
        <taxon>Chromadorea</taxon>
        <taxon>Rhabditida</taxon>
        <taxon>Tylenchina</taxon>
        <taxon>Panagrolaimomorpha</taxon>
        <taxon>Strongyloidoidea</taxon>
        <taxon>Strongyloididae</taxon>
        <taxon>Strongyloides</taxon>
    </lineage>
</organism>
<sequence>MKLVLLITICLLNLYVIFFNVIYICTFFYSRFKNENIFFKILQIIN</sequence>
<protein>
    <submittedName>
        <fullName evidence="2">Uncharacterized protein</fullName>
    </submittedName>
</protein>
<dbReference type="WBParaSite" id="SSTP_0000414550.1">
    <property type="protein sequence ID" value="SSTP_0000414550.1"/>
    <property type="gene ID" value="SSTP_0000414550"/>
</dbReference>
<proteinExistence type="predicted"/>
<keyword evidence="1" id="KW-0472">Membrane</keyword>
<feature type="transmembrane region" description="Helical" evidence="1">
    <location>
        <begin position="6"/>
        <end position="30"/>
    </location>
</feature>
<evidence type="ECO:0000313" key="2">
    <source>
        <dbReference type="WBParaSite" id="SSTP_0000414550.1"/>
    </source>
</evidence>
<keyword evidence="1" id="KW-1133">Transmembrane helix</keyword>
<dbReference type="AlphaFoldDB" id="A0A0K0E3S5"/>
<accession>A0A0K0E3S5</accession>
<evidence type="ECO:0000256" key="1">
    <source>
        <dbReference type="SAM" id="Phobius"/>
    </source>
</evidence>
<keyword evidence="1" id="KW-0812">Transmembrane</keyword>
<name>A0A0K0E3S5_STRER</name>